<reference evidence="2 3" key="1">
    <citation type="journal article" date="2019" name="Nat. Med.">
        <title>A library of human gut bacterial isolates paired with longitudinal multiomics data enables mechanistic microbiome research.</title>
        <authorList>
            <person name="Poyet M."/>
            <person name="Groussin M."/>
            <person name="Gibbons S.M."/>
            <person name="Avila-Pacheco J."/>
            <person name="Jiang X."/>
            <person name="Kearney S.M."/>
            <person name="Perrotta A.R."/>
            <person name="Berdy B."/>
            <person name="Zhao S."/>
            <person name="Lieberman T.D."/>
            <person name="Swanson P.K."/>
            <person name="Smith M."/>
            <person name="Roesemann S."/>
            <person name="Alexander J.E."/>
            <person name="Rich S.A."/>
            <person name="Livny J."/>
            <person name="Vlamakis H."/>
            <person name="Clish C."/>
            <person name="Bullock K."/>
            <person name="Deik A."/>
            <person name="Scott J."/>
            <person name="Pierce K.A."/>
            <person name="Xavier R.J."/>
            <person name="Alm E.J."/>
        </authorList>
    </citation>
    <scope>NUCLEOTIDE SEQUENCE [LARGE SCALE GENOMIC DNA]</scope>
    <source>
        <strain evidence="2 3">BIOML-A198</strain>
    </source>
</reference>
<name>A0A9X4XEK2_9FIRM</name>
<dbReference type="GeneID" id="60058166"/>
<evidence type="ECO:0000313" key="3">
    <source>
        <dbReference type="Proteomes" id="UP000487649"/>
    </source>
</evidence>
<evidence type="ECO:0000313" key="2">
    <source>
        <dbReference type="EMBL" id="MTK20425.1"/>
    </source>
</evidence>
<comment type="similarity">
    <text evidence="1">Belongs to the ROK (NagC/XylR) family.</text>
</comment>
<dbReference type="Gene3D" id="3.30.420.40">
    <property type="match status" value="2"/>
</dbReference>
<gene>
    <name evidence="2" type="ORF">GMA92_03090</name>
</gene>
<sequence>MKSIVCFDIGGTNVKYAVLSIDKQILEKSYFKTNIHNGQDVLKEMCRVIEDYKMRYDIIGVTISSPGFVNTKLGVIESGNIIDGFNGLNIKKYFEEKYNLFVTVENDANCATIAEHTLGNGKGYDNIVCLTIGTGVGGGIIINNKIYNGNRFMAGEFGFMFIHGIKSSMPENDILSNYASTRALIEKTVNELGEEIDGVELFKRAALGNEICQHNIDKFYDSLAMAIYNICYILNPDKVLIGGAISQQDGLIKEITKRVSSYTPSFSSDLTDYVKIDRCKFLNDAGLMGSYCNFITQYKLD</sequence>
<dbReference type="RefSeq" id="WP_006783850.1">
    <property type="nucleotide sequence ID" value="NZ_CP053187.1"/>
</dbReference>
<dbReference type="EMBL" id="WMQE01000005">
    <property type="protein sequence ID" value="MTK20425.1"/>
    <property type="molecule type" value="Genomic_DNA"/>
</dbReference>
<dbReference type="Proteomes" id="UP000487649">
    <property type="component" value="Unassembled WGS sequence"/>
</dbReference>
<dbReference type="SUPFAM" id="SSF53067">
    <property type="entry name" value="Actin-like ATPase domain"/>
    <property type="match status" value="1"/>
</dbReference>
<protein>
    <submittedName>
        <fullName evidence="2">ROK family protein</fullName>
    </submittedName>
</protein>
<dbReference type="PANTHER" id="PTHR18964:SF165">
    <property type="entry name" value="BETA-GLUCOSIDE KINASE"/>
    <property type="match status" value="1"/>
</dbReference>
<dbReference type="Pfam" id="PF00480">
    <property type="entry name" value="ROK"/>
    <property type="match status" value="1"/>
</dbReference>
<accession>A0A9X4XEK2</accession>
<dbReference type="InterPro" id="IPR000600">
    <property type="entry name" value="ROK"/>
</dbReference>
<dbReference type="PANTHER" id="PTHR18964">
    <property type="entry name" value="ROK (REPRESSOR, ORF, KINASE) FAMILY"/>
    <property type="match status" value="1"/>
</dbReference>
<dbReference type="AlphaFoldDB" id="A0A9X4XEK2"/>
<evidence type="ECO:0000256" key="1">
    <source>
        <dbReference type="ARBA" id="ARBA00006479"/>
    </source>
</evidence>
<dbReference type="InterPro" id="IPR043129">
    <property type="entry name" value="ATPase_NBD"/>
</dbReference>
<comment type="caution">
    <text evidence="2">The sequence shown here is derived from an EMBL/GenBank/DDBJ whole genome shotgun (WGS) entry which is preliminary data.</text>
</comment>
<organism evidence="2 3">
    <name type="scientific">Turicibacter sanguinis</name>
    <dbReference type="NCBI Taxonomy" id="154288"/>
    <lineage>
        <taxon>Bacteria</taxon>
        <taxon>Bacillati</taxon>
        <taxon>Bacillota</taxon>
        <taxon>Erysipelotrichia</taxon>
        <taxon>Erysipelotrichales</taxon>
        <taxon>Turicibacteraceae</taxon>
        <taxon>Turicibacter</taxon>
    </lineage>
</organism>
<proteinExistence type="inferred from homology"/>